<evidence type="ECO:0000256" key="6">
    <source>
        <dbReference type="ARBA" id="ARBA00023136"/>
    </source>
</evidence>
<dbReference type="Proteomes" id="UP001174908">
    <property type="component" value="Unassembled WGS sequence"/>
</dbReference>
<evidence type="ECO:0000256" key="3">
    <source>
        <dbReference type="ARBA" id="ARBA00022519"/>
    </source>
</evidence>
<name>A0ABT7NCG6_9BURK</name>
<evidence type="ECO:0000313" key="9">
    <source>
        <dbReference type="Proteomes" id="UP001174908"/>
    </source>
</evidence>
<gene>
    <name evidence="8" type="ORF">QTH91_13715</name>
</gene>
<dbReference type="PANTHER" id="PTHR30213">
    <property type="entry name" value="INNER MEMBRANE PROTEIN YHJD"/>
    <property type="match status" value="1"/>
</dbReference>
<accession>A0ABT7NCG6</accession>
<evidence type="ECO:0000256" key="4">
    <source>
        <dbReference type="ARBA" id="ARBA00022692"/>
    </source>
</evidence>
<dbReference type="HAMAP" id="MF_00672">
    <property type="entry name" value="UPF0761"/>
    <property type="match status" value="1"/>
</dbReference>
<proteinExistence type="inferred from homology"/>
<dbReference type="InterPro" id="IPR017039">
    <property type="entry name" value="Virul_fac_BrkB"/>
</dbReference>
<evidence type="ECO:0000256" key="2">
    <source>
        <dbReference type="ARBA" id="ARBA00022475"/>
    </source>
</evidence>
<comment type="caution">
    <text evidence="8">The sequence shown here is derived from an EMBL/GenBank/DDBJ whole genome shotgun (WGS) entry which is preliminary data.</text>
</comment>
<feature type="transmembrane region" description="Helical" evidence="7">
    <location>
        <begin position="179"/>
        <end position="200"/>
    </location>
</feature>
<sequence length="409" mass="44966">MNRRSLWRELSEFPWHGTATVLRERFREDQLGLSAASLTFTTTIAMVPFFTVALALFTAFPIFARMQGMVQQWLVQSLIPDNIARQVLGYLTQFASKASGLGVLGLLVLLVTAVALVLTMDQTFNNIWRVRTKRPLAQRVLIYWSAATLGPLLLALSLSTTSYVFSNSSGLLRAEGLKVLLDLVEFSVLAGGMALLYHYVPNTEVKWSHAWAGGLFVAVTLEVAKRLLAIYFNFVPTYSVMYGAFATFPILLVWIYVAWVIVLFGAVIAAYLPSLLAGVARRGGVPGWSFQLAVEVLQHLAAAQGTPTKGLGNAALVARMRIDALQLVPVVETLLALDWIGRLAEDRDDEDPRLVLLANPATTMLEPLVRQLMLPRDASLAGVWSKAPLQSLRVEDVLGGREGRGTLER</sequence>
<dbReference type="EMBL" id="JASZYV010000002">
    <property type="protein sequence ID" value="MDM0045545.1"/>
    <property type="molecule type" value="Genomic_DNA"/>
</dbReference>
<organism evidence="8 9">
    <name type="scientific">Variovorax dokdonensis</name>
    <dbReference type="NCBI Taxonomy" id="344883"/>
    <lineage>
        <taxon>Bacteria</taxon>
        <taxon>Pseudomonadati</taxon>
        <taxon>Pseudomonadota</taxon>
        <taxon>Betaproteobacteria</taxon>
        <taxon>Burkholderiales</taxon>
        <taxon>Comamonadaceae</taxon>
        <taxon>Variovorax</taxon>
    </lineage>
</organism>
<feature type="transmembrane region" description="Helical" evidence="7">
    <location>
        <begin position="240"/>
        <end position="272"/>
    </location>
</feature>
<feature type="transmembrane region" description="Helical" evidence="7">
    <location>
        <begin position="140"/>
        <end position="159"/>
    </location>
</feature>
<keyword evidence="5 7" id="KW-1133">Transmembrane helix</keyword>
<keyword evidence="2 7" id="KW-1003">Cell membrane</keyword>
<keyword evidence="6 7" id="KW-0472">Membrane</keyword>
<dbReference type="Pfam" id="PF03631">
    <property type="entry name" value="Virul_fac_BrkB"/>
    <property type="match status" value="1"/>
</dbReference>
<dbReference type="PANTHER" id="PTHR30213:SF0">
    <property type="entry name" value="UPF0761 MEMBRANE PROTEIN YIHY"/>
    <property type="match status" value="1"/>
</dbReference>
<comment type="subcellular location">
    <subcellularLocation>
        <location evidence="1 7">Cell membrane</location>
        <topology evidence="1 7">Multi-pass membrane protein</topology>
    </subcellularLocation>
</comment>
<protein>
    <recommendedName>
        <fullName evidence="7">UPF0761 membrane protein QTH91_13715</fullName>
    </recommendedName>
</protein>
<feature type="transmembrane region" description="Helical" evidence="7">
    <location>
        <begin position="212"/>
        <end position="234"/>
    </location>
</feature>
<comment type="similarity">
    <text evidence="7">Belongs to the UPF0761 family.</text>
</comment>
<feature type="transmembrane region" description="Helical" evidence="7">
    <location>
        <begin position="98"/>
        <end position="119"/>
    </location>
</feature>
<feature type="transmembrane region" description="Helical" evidence="7">
    <location>
        <begin position="31"/>
        <end position="64"/>
    </location>
</feature>
<evidence type="ECO:0000256" key="1">
    <source>
        <dbReference type="ARBA" id="ARBA00004651"/>
    </source>
</evidence>
<evidence type="ECO:0000256" key="7">
    <source>
        <dbReference type="HAMAP-Rule" id="MF_00672"/>
    </source>
</evidence>
<keyword evidence="9" id="KW-1185">Reference proteome</keyword>
<keyword evidence="4 7" id="KW-0812">Transmembrane</keyword>
<evidence type="ECO:0000256" key="5">
    <source>
        <dbReference type="ARBA" id="ARBA00022989"/>
    </source>
</evidence>
<keyword evidence="3" id="KW-0997">Cell inner membrane</keyword>
<dbReference type="NCBIfam" id="TIGR00765">
    <property type="entry name" value="yihY_not_rbn"/>
    <property type="match status" value="1"/>
</dbReference>
<evidence type="ECO:0000313" key="8">
    <source>
        <dbReference type="EMBL" id="MDM0045545.1"/>
    </source>
</evidence>
<dbReference type="RefSeq" id="WP_286660613.1">
    <property type="nucleotide sequence ID" value="NZ_JASZYV010000002.1"/>
</dbReference>
<dbReference type="InterPro" id="IPR023679">
    <property type="entry name" value="UPF0761_bac"/>
</dbReference>
<reference evidence="8" key="1">
    <citation type="submission" date="2023-06" db="EMBL/GenBank/DDBJ databases">
        <authorList>
            <person name="Jiang Y."/>
            <person name="Liu Q."/>
        </authorList>
    </citation>
    <scope>NUCLEOTIDE SEQUENCE</scope>
    <source>
        <strain evidence="8">CGMCC 1.12089</strain>
    </source>
</reference>